<sequence length="42" mass="4582">TDWQKKLTAEQYVVTREKGTELVSCGLPSGLTHIFTITSTAA</sequence>
<dbReference type="OrthoDB" id="44061at2759"/>
<reference evidence="1" key="2">
    <citation type="submission" date="2004-02" db="EMBL/GenBank/DDBJ databases">
        <authorList>
            <consortium name="Genoscope"/>
            <consortium name="Whitehead Institute Centre for Genome Research"/>
        </authorList>
    </citation>
    <scope>NUCLEOTIDE SEQUENCE</scope>
</reference>
<dbReference type="KEGG" id="tng:GSTEN00015483G001"/>
<gene>
    <name evidence="1" type="ORF">GSTENG00015483001</name>
</gene>
<name>Q4SN18_TETNG</name>
<proteinExistence type="predicted"/>
<accession>Q4SN18</accession>
<dbReference type="EMBL" id="CAAE01014544">
    <property type="protein sequence ID" value="CAF97964.1"/>
    <property type="molecule type" value="Genomic_DNA"/>
</dbReference>
<reference evidence="1" key="1">
    <citation type="journal article" date="2004" name="Nature">
        <title>Genome duplication in the teleost fish Tetraodon nigroviridis reveals the early vertebrate proto-karyotype.</title>
        <authorList>
            <person name="Jaillon O."/>
            <person name="Aury J.-M."/>
            <person name="Brunet F."/>
            <person name="Petit J.-L."/>
            <person name="Stange-Thomann N."/>
            <person name="Mauceli E."/>
            <person name="Bouneau L."/>
            <person name="Fischer C."/>
            <person name="Ozouf-Costaz C."/>
            <person name="Bernot A."/>
            <person name="Nicaud S."/>
            <person name="Jaffe D."/>
            <person name="Fisher S."/>
            <person name="Lutfalla G."/>
            <person name="Dossat C."/>
            <person name="Segurens B."/>
            <person name="Dasilva C."/>
            <person name="Salanoubat M."/>
            <person name="Levy M."/>
            <person name="Boudet N."/>
            <person name="Castellano S."/>
            <person name="Anthouard V."/>
            <person name="Jubin C."/>
            <person name="Castelli V."/>
            <person name="Katinka M."/>
            <person name="Vacherie B."/>
            <person name="Biemont C."/>
            <person name="Skalli Z."/>
            <person name="Cattolico L."/>
            <person name="Poulain J."/>
            <person name="De Berardinis V."/>
            <person name="Cruaud C."/>
            <person name="Duprat S."/>
            <person name="Brottier P."/>
            <person name="Coutanceau J.-P."/>
            <person name="Gouzy J."/>
            <person name="Parra G."/>
            <person name="Lardier G."/>
            <person name="Chapple C."/>
            <person name="McKernan K.J."/>
            <person name="McEwan P."/>
            <person name="Bosak S."/>
            <person name="Kellis M."/>
            <person name="Volff J.-N."/>
            <person name="Guigo R."/>
            <person name="Zody M.C."/>
            <person name="Mesirov J."/>
            <person name="Lindblad-Toh K."/>
            <person name="Birren B."/>
            <person name="Nusbaum C."/>
            <person name="Kahn D."/>
            <person name="Robinson-Rechavi M."/>
            <person name="Laudet V."/>
            <person name="Schachter V."/>
            <person name="Quetier F."/>
            <person name="Saurin W."/>
            <person name="Scarpelli C."/>
            <person name="Wincker P."/>
            <person name="Lander E.S."/>
            <person name="Weissenbach J."/>
            <person name="Roest Crollius H."/>
        </authorList>
    </citation>
    <scope>NUCLEOTIDE SEQUENCE [LARGE SCALE GENOMIC DNA]</scope>
</reference>
<evidence type="ECO:0000313" key="1">
    <source>
        <dbReference type="EMBL" id="CAF97964.1"/>
    </source>
</evidence>
<feature type="non-terminal residue" evidence="1">
    <location>
        <position position="1"/>
    </location>
</feature>
<dbReference type="AlphaFoldDB" id="Q4SN18"/>
<organism evidence="1">
    <name type="scientific">Tetraodon nigroviridis</name>
    <name type="common">Spotted green pufferfish</name>
    <name type="synonym">Chelonodon nigroviridis</name>
    <dbReference type="NCBI Taxonomy" id="99883"/>
    <lineage>
        <taxon>Eukaryota</taxon>
        <taxon>Metazoa</taxon>
        <taxon>Chordata</taxon>
        <taxon>Craniata</taxon>
        <taxon>Vertebrata</taxon>
        <taxon>Euteleostomi</taxon>
        <taxon>Actinopterygii</taxon>
        <taxon>Neopterygii</taxon>
        <taxon>Teleostei</taxon>
        <taxon>Neoteleostei</taxon>
        <taxon>Acanthomorphata</taxon>
        <taxon>Eupercaria</taxon>
        <taxon>Tetraodontiformes</taxon>
        <taxon>Tetradontoidea</taxon>
        <taxon>Tetraodontidae</taxon>
        <taxon>Tetraodon</taxon>
    </lineage>
</organism>
<comment type="caution">
    <text evidence="1">The sequence shown here is derived from an EMBL/GenBank/DDBJ whole genome shotgun (WGS) entry which is preliminary data.</text>
</comment>
<protein>
    <submittedName>
        <fullName evidence="1">(spotted green pufferfish) hypothetical protein</fullName>
    </submittedName>
</protein>